<sequence length="132" mass="15615">MTETRLGTMADKLDEIFRLQRELNLRIGVDTEKLDESGKIEWLLNYARAMSQEVAELTDCVPWKWWARYQTFNAQNAQVELVDLLHFLVSAAQVLGMTSEELFEVYRRKHQINCERQERGYREKDPQDCESV</sequence>
<protein>
    <submittedName>
        <fullName evidence="1">dUTPase</fullName>
    </submittedName>
</protein>
<accession>A0A8J2FST2</accession>
<dbReference type="Pfam" id="PF08761">
    <property type="entry name" value="dUTPase_2"/>
    <property type="match status" value="1"/>
</dbReference>
<dbReference type="RefSeq" id="WP_174582204.1">
    <property type="nucleotide sequence ID" value="NZ_CAJNOB010000034.1"/>
</dbReference>
<dbReference type="Proteomes" id="UP000663859">
    <property type="component" value="Unassembled WGS sequence"/>
</dbReference>
<keyword evidence="2" id="KW-1185">Reference proteome</keyword>
<name>A0A8J2FST2_9BACT</name>
<evidence type="ECO:0000313" key="2">
    <source>
        <dbReference type="Proteomes" id="UP000663859"/>
    </source>
</evidence>
<dbReference type="SUPFAM" id="SSF101386">
    <property type="entry name" value="all-alpha NTP pyrophosphatases"/>
    <property type="match status" value="1"/>
</dbReference>
<dbReference type="CDD" id="cd11527">
    <property type="entry name" value="NTP-PPase_dUTPase"/>
    <property type="match status" value="1"/>
</dbReference>
<reference evidence="1" key="1">
    <citation type="submission" date="2021-02" db="EMBL/GenBank/DDBJ databases">
        <authorList>
            <person name="Cremers G."/>
            <person name="Picone N."/>
        </authorList>
    </citation>
    <scope>NUCLEOTIDE SEQUENCE</scope>
    <source>
        <strain evidence="1">PQ17</strain>
    </source>
</reference>
<comment type="caution">
    <text evidence="1">The sequence shown here is derived from an EMBL/GenBank/DDBJ whole genome shotgun (WGS) entry which is preliminary data.</text>
</comment>
<dbReference type="InterPro" id="IPR014871">
    <property type="entry name" value="dUTPase/dCTP_pyrophosphatase"/>
</dbReference>
<dbReference type="EMBL" id="CAJNOB010000034">
    <property type="protein sequence ID" value="CAF0700927.1"/>
    <property type="molecule type" value="Genomic_DNA"/>
</dbReference>
<dbReference type="Gene3D" id="1.10.4010.10">
    <property type="entry name" value="Type II deoxyuridine triphosphatase"/>
    <property type="match status" value="2"/>
</dbReference>
<organism evidence="1 2">
    <name type="scientific">Candidatus Methylacidithermus pantelleriae</name>
    <dbReference type="NCBI Taxonomy" id="2744239"/>
    <lineage>
        <taxon>Bacteria</taxon>
        <taxon>Pseudomonadati</taxon>
        <taxon>Verrucomicrobiota</taxon>
        <taxon>Methylacidiphilae</taxon>
        <taxon>Methylacidiphilales</taxon>
        <taxon>Methylacidiphilaceae</taxon>
        <taxon>Candidatus Methylacidithermus</taxon>
    </lineage>
</organism>
<gene>
    <name evidence="1" type="ORF">MPNT_40079</name>
</gene>
<proteinExistence type="predicted"/>
<dbReference type="AlphaFoldDB" id="A0A8J2FST2"/>
<evidence type="ECO:0000313" key="1">
    <source>
        <dbReference type="EMBL" id="CAF0700927.1"/>
    </source>
</evidence>